<dbReference type="SUPFAM" id="SSF50341">
    <property type="entry name" value="CheW-like"/>
    <property type="match status" value="1"/>
</dbReference>
<dbReference type="Gene3D" id="2.30.30.40">
    <property type="entry name" value="SH3 Domains"/>
    <property type="match status" value="1"/>
</dbReference>
<feature type="domain" description="HPt" evidence="12">
    <location>
        <begin position="5"/>
        <end position="116"/>
    </location>
</feature>
<dbReference type="SUPFAM" id="SSF47226">
    <property type="entry name" value="Histidine-containing phosphotransfer domain, HPT domain"/>
    <property type="match status" value="2"/>
</dbReference>
<dbReference type="AlphaFoldDB" id="A0A1M6EJF0"/>
<dbReference type="PROSITE" id="PS50851">
    <property type="entry name" value="CHEW"/>
    <property type="match status" value="1"/>
</dbReference>
<dbReference type="Gene3D" id="1.20.120.160">
    <property type="entry name" value="HPT domain"/>
    <property type="match status" value="2"/>
</dbReference>
<dbReference type="InterPro" id="IPR036890">
    <property type="entry name" value="HATPase_C_sf"/>
</dbReference>
<dbReference type="RefSeq" id="WP_073025686.1">
    <property type="nucleotide sequence ID" value="NZ_FQZS01000009.1"/>
</dbReference>
<dbReference type="SMART" id="SM01231">
    <property type="entry name" value="H-kinase_dim"/>
    <property type="match status" value="1"/>
</dbReference>
<dbReference type="PROSITE" id="PS50109">
    <property type="entry name" value="HIS_KIN"/>
    <property type="match status" value="1"/>
</dbReference>
<keyword evidence="5" id="KW-0808">Transferase</keyword>
<dbReference type="Pfam" id="PF01584">
    <property type="entry name" value="CheW"/>
    <property type="match status" value="1"/>
</dbReference>
<keyword evidence="6 13" id="KW-0418">Kinase</keyword>
<feature type="coiled-coil region" evidence="9">
    <location>
        <begin position="17"/>
        <end position="44"/>
    </location>
</feature>
<dbReference type="PROSITE" id="PS50894">
    <property type="entry name" value="HPT"/>
    <property type="match status" value="1"/>
</dbReference>
<organism evidence="13 14">
    <name type="scientific">Lutispora thermophila DSM 19022</name>
    <dbReference type="NCBI Taxonomy" id="1122184"/>
    <lineage>
        <taxon>Bacteria</taxon>
        <taxon>Bacillati</taxon>
        <taxon>Bacillota</taxon>
        <taxon>Clostridia</taxon>
        <taxon>Lutisporales</taxon>
        <taxon>Lutisporaceae</taxon>
        <taxon>Lutispora</taxon>
    </lineage>
</organism>
<keyword evidence="3" id="KW-0145">Chemotaxis</keyword>
<dbReference type="SUPFAM" id="SSF55874">
    <property type="entry name" value="ATPase domain of HSP90 chaperone/DNA topoisomerase II/histidine kinase"/>
    <property type="match status" value="1"/>
</dbReference>
<dbReference type="SMART" id="SM00260">
    <property type="entry name" value="CheW"/>
    <property type="match status" value="1"/>
</dbReference>
<evidence type="ECO:0000256" key="3">
    <source>
        <dbReference type="ARBA" id="ARBA00022500"/>
    </source>
</evidence>
<evidence type="ECO:0000256" key="9">
    <source>
        <dbReference type="SAM" id="Coils"/>
    </source>
</evidence>
<dbReference type="GO" id="GO:0000155">
    <property type="term" value="F:phosphorelay sensor kinase activity"/>
    <property type="evidence" value="ECO:0007669"/>
    <property type="project" value="InterPro"/>
</dbReference>
<proteinExistence type="predicted"/>
<dbReference type="InterPro" id="IPR008207">
    <property type="entry name" value="Sig_transdc_His_kin_Hpt_dom"/>
</dbReference>
<dbReference type="PRINTS" id="PR00344">
    <property type="entry name" value="BCTRLSENSOR"/>
</dbReference>
<dbReference type="InterPro" id="IPR037006">
    <property type="entry name" value="CheA-like_homodim_sf"/>
</dbReference>
<dbReference type="OrthoDB" id="9803176at2"/>
<feature type="domain" description="CheW-like" evidence="11">
    <location>
        <begin position="609"/>
        <end position="743"/>
    </location>
</feature>
<dbReference type="SMART" id="SM00073">
    <property type="entry name" value="HPT"/>
    <property type="match status" value="2"/>
</dbReference>
<evidence type="ECO:0000313" key="14">
    <source>
        <dbReference type="Proteomes" id="UP000184442"/>
    </source>
</evidence>
<keyword evidence="7" id="KW-0902">Two-component regulatory system</keyword>
<evidence type="ECO:0000256" key="8">
    <source>
        <dbReference type="PROSITE-ProRule" id="PRU00110"/>
    </source>
</evidence>
<gene>
    <name evidence="13" type="ORF">SAMN02745176_01595</name>
</gene>
<dbReference type="PANTHER" id="PTHR43395">
    <property type="entry name" value="SENSOR HISTIDINE KINASE CHEA"/>
    <property type="match status" value="1"/>
</dbReference>
<dbReference type="InterPro" id="IPR036097">
    <property type="entry name" value="HisK_dim/P_sf"/>
</dbReference>
<dbReference type="Gene3D" id="1.10.287.560">
    <property type="entry name" value="Histidine kinase CheA-like, homodimeric domain"/>
    <property type="match status" value="1"/>
</dbReference>
<dbReference type="PANTHER" id="PTHR43395:SF1">
    <property type="entry name" value="CHEMOTAXIS PROTEIN CHEA"/>
    <property type="match status" value="1"/>
</dbReference>
<evidence type="ECO:0000256" key="4">
    <source>
        <dbReference type="ARBA" id="ARBA00022553"/>
    </source>
</evidence>
<accession>A0A1M6EJF0</accession>
<feature type="modified residue" description="Phosphohistidine" evidence="8">
    <location>
        <position position="52"/>
    </location>
</feature>
<keyword evidence="4 8" id="KW-0597">Phosphoprotein</keyword>
<keyword evidence="14" id="KW-1185">Reference proteome</keyword>
<dbReference type="InterPro" id="IPR004105">
    <property type="entry name" value="CheA-like_dim"/>
</dbReference>
<comment type="catalytic activity">
    <reaction evidence="1">
        <text>ATP + protein L-histidine = ADP + protein N-phospho-L-histidine.</text>
        <dbReference type="EC" id="2.7.13.3"/>
    </reaction>
</comment>
<dbReference type="InterPro" id="IPR005467">
    <property type="entry name" value="His_kinase_dom"/>
</dbReference>
<dbReference type="EC" id="2.7.13.3" evidence="2"/>
<dbReference type="SUPFAM" id="SSF47384">
    <property type="entry name" value="Homodimeric domain of signal transducing histidine kinase"/>
    <property type="match status" value="1"/>
</dbReference>
<dbReference type="Pfam" id="PF01627">
    <property type="entry name" value="Hpt"/>
    <property type="match status" value="2"/>
</dbReference>
<name>A0A1M6EJF0_9FIRM</name>
<dbReference type="FunFam" id="3.30.565.10:FF:000016">
    <property type="entry name" value="Chemotaxis protein CheA, putative"/>
    <property type="match status" value="1"/>
</dbReference>
<dbReference type="CDD" id="cd00088">
    <property type="entry name" value="HPT"/>
    <property type="match status" value="1"/>
</dbReference>
<protein>
    <recommendedName>
        <fullName evidence="2">histidine kinase</fullName>
        <ecNumber evidence="2">2.7.13.3</ecNumber>
    </recommendedName>
</protein>
<dbReference type="Proteomes" id="UP000184442">
    <property type="component" value="Unassembled WGS sequence"/>
</dbReference>
<evidence type="ECO:0000256" key="7">
    <source>
        <dbReference type="ARBA" id="ARBA00023012"/>
    </source>
</evidence>
<dbReference type="Pfam" id="PF02518">
    <property type="entry name" value="HATPase_c"/>
    <property type="match status" value="1"/>
</dbReference>
<dbReference type="Gene3D" id="3.30.565.10">
    <property type="entry name" value="Histidine kinase-like ATPase, C-terminal domain"/>
    <property type="match status" value="1"/>
</dbReference>
<dbReference type="InterPro" id="IPR036641">
    <property type="entry name" value="HPT_dom_sf"/>
</dbReference>
<dbReference type="CDD" id="cd16916">
    <property type="entry name" value="HATPase_CheA-like"/>
    <property type="match status" value="1"/>
</dbReference>
<evidence type="ECO:0000259" key="11">
    <source>
        <dbReference type="PROSITE" id="PS50851"/>
    </source>
</evidence>
<evidence type="ECO:0000256" key="2">
    <source>
        <dbReference type="ARBA" id="ARBA00012438"/>
    </source>
</evidence>
<dbReference type="STRING" id="1122184.SAMN02745176_01595"/>
<dbReference type="EMBL" id="FQZS01000009">
    <property type="protein sequence ID" value="SHI85569.1"/>
    <property type="molecule type" value="Genomic_DNA"/>
</dbReference>
<keyword evidence="9" id="KW-0175">Coiled coil</keyword>
<dbReference type="Pfam" id="PF02895">
    <property type="entry name" value="H-kinase_dim"/>
    <property type="match status" value="1"/>
</dbReference>
<evidence type="ECO:0000256" key="5">
    <source>
        <dbReference type="ARBA" id="ARBA00022679"/>
    </source>
</evidence>
<dbReference type="GO" id="GO:0006935">
    <property type="term" value="P:chemotaxis"/>
    <property type="evidence" value="ECO:0007669"/>
    <property type="project" value="UniProtKB-KW"/>
</dbReference>
<dbReference type="InterPro" id="IPR002545">
    <property type="entry name" value="CheW-lke_dom"/>
</dbReference>
<sequence length="743" mass="84126">MYGRIYIEDIDVVKMFVNECKECLEGLEKEILKLEANTKDSELQSYILRRVHRIKMGSSFTGLWGITRLCNEIEFMLDAIGNGRATVDTGLIDSLLMFVDFINGYIKDLDEKLIQWISSDENDLKYLEFDNVQKEEQMLENLKQAYENCKVSDGENSKFIKKALEESDLDVLQSEKFKKDLAEGLREQFLLENAEHIDRIENDLLMRLDANSEDKEAADEIFRAVHSIKGGTGIYLATISAENPLHTSLKKFSEVVHAFENLLALIRDRRCKFESKLVDLSFSVMDYLKSLMNSIASEESIDFDNNSVFDGIREHISRIQSSSGDMMQKVPMTNQQQLGKTDDVKSKTNGTQSIRVNQEKIDIMMNMISELLIAKNSFMHISTKLNVEYDLPEMAKEVKQVGAYVNKISDELQNAIMSIRMVEIKTIFQRMPRVVRDIAQSTGKKMELYMEGENTEIDKTIIEQISDPLVHLIRNAADHGIEPPEERLSKGKPETGRIVLRAYNKNKHVFIEIEDDGKGIDAEKLKEKAIEKGFITLVDAERMSHDQLLNLIFLPGFSTAKQITEISGRGVGMDIVKSNIAKISGNIMIESKVDEGTKMIVQLPLSLAVSRGLIVEVSGETYIIPLEYIVETVKINKNSIHKYNGKCFVYLRGNVIRVEWLSKIFLIGDRDTEKEELNAVILSNGVENFAIVVDKLKNEQEFVVKTLEGHLAAIPGISGSTLLGNGQVVLIINPVDVLQLVEK</sequence>
<reference evidence="13 14" key="1">
    <citation type="submission" date="2016-11" db="EMBL/GenBank/DDBJ databases">
        <authorList>
            <person name="Jaros S."/>
            <person name="Januszkiewicz K."/>
            <person name="Wedrychowicz H."/>
        </authorList>
    </citation>
    <scope>NUCLEOTIDE SEQUENCE [LARGE SCALE GENOMIC DNA]</scope>
    <source>
        <strain evidence="13 14">DSM 19022</strain>
    </source>
</reference>
<dbReference type="SMART" id="SM00387">
    <property type="entry name" value="HATPase_c"/>
    <property type="match status" value="1"/>
</dbReference>
<dbReference type="InterPro" id="IPR004358">
    <property type="entry name" value="Sig_transdc_His_kin-like_C"/>
</dbReference>
<evidence type="ECO:0000256" key="6">
    <source>
        <dbReference type="ARBA" id="ARBA00022777"/>
    </source>
</evidence>
<evidence type="ECO:0000259" key="10">
    <source>
        <dbReference type="PROSITE" id="PS50109"/>
    </source>
</evidence>
<dbReference type="GO" id="GO:0005737">
    <property type="term" value="C:cytoplasm"/>
    <property type="evidence" value="ECO:0007669"/>
    <property type="project" value="InterPro"/>
</dbReference>
<dbReference type="InterPro" id="IPR051315">
    <property type="entry name" value="Bact_Chemotaxis_CheA"/>
</dbReference>
<dbReference type="GO" id="GO:0005524">
    <property type="term" value="F:ATP binding"/>
    <property type="evidence" value="ECO:0007669"/>
    <property type="project" value="UniProtKB-KW"/>
</dbReference>
<feature type="domain" description="Histidine kinase" evidence="10">
    <location>
        <begin position="394"/>
        <end position="607"/>
    </location>
</feature>
<evidence type="ECO:0000259" key="12">
    <source>
        <dbReference type="PROSITE" id="PS50894"/>
    </source>
</evidence>
<evidence type="ECO:0000256" key="1">
    <source>
        <dbReference type="ARBA" id="ARBA00000085"/>
    </source>
</evidence>
<dbReference type="InterPro" id="IPR003594">
    <property type="entry name" value="HATPase_dom"/>
</dbReference>
<dbReference type="InterPro" id="IPR036061">
    <property type="entry name" value="CheW-like_dom_sf"/>
</dbReference>
<evidence type="ECO:0000313" key="13">
    <source>
        <dbReference type="EMBL" id="SHI85569.1"/>
    </source>
</evidence>